<keyword evidence="9 20" id="KW-0812">Transmembrane</keyword>
<evidence type="ECO:0000256" key="12">
    <source>
        <dbReference type="ARBA" id="ARBA00022848"/>
    </source>
</evidence>
<dbReference type="Pfam" id="PF01699">
    <property type="entry name" value="Na_Ca_ex"/>
    <property type="match status" value="1"/>
</dbReference>
<evidence type="ECO:0000256" key="3">
    <source>
        <dbReference type="ARBA" id="ARBA00004174"/>
    </source>
</evidence>
<dbReference type="InterPro" id="IPR017972">
    <property type="entry name" value="Cyt_P450_CS"/>
</dbReference>
<evidence type="ECO:0000256" key="16">
    <source>
        <dbReference type="ARBA" id="ARBA00023033"/>
    </source>
</evidence>
<dbReference type="Proteomes" id="UP000728032">
    <property type="component" value="Unassembled WGS sequence"/>
</dbReference>
<keyword evidence="7" id="KW-0406">Ion transport</keyword>
<dbReference type="PANTHER" id="PTHR24302">
    <property type="entry name" value="CYTOCHROME P450 FAMILY 3"/>
    <property type="match status" value="1"/>
</dbReference>
<dbReference type="SUPFAM" id="SSF48264">
    <property type="entry name" value="Cytochrome P450"/>
    <property type="match status" value="1"/>
</dbReference>
<dbReference type="EMBL" id="CAJPVJ010004715">
    <property type="protein sequence ID" value="CAG2168852.1"/>
    <property type="molecule type" value="Genomic_DNA"/>
</dbReference>
<evidence type="ECO:0000256" key="2">
    <source>
        <dbReference type="ARBA" id="ARBA00004141"/>
    </source>
</evidence>
<dbReference type="PROSITE" id="PS00086">
    <property type="entry name" value="CYTOCHROME_P450"/>
    <property type="match status" value="1"/>
</dbReference>
<keyword evidence="14" id="KW-0560">Oxidoreductase</keyword>
<dbReference type="EMBL" id="OC919540">
    <property type="protein sequence ID" value="CAD7651509.1"/>
    <property type="molecule type" value="Genomic_DNA"/>
</dbReference>
<dbReference type="InterPro" id="IPR004837">
    <property type="entry name" value="NaCa_Exmemb"/>
</dbReference>
<evidence type="ECO:0000256" key="9">
    <source>
        <dbReference type="ARBA" id="ARBA00022692"/>
    </source>
</evidence>
<evidence type="ECO:0000313" key="22">
    <source>
        <dbReference type="EMBL" id="CAD7651509.1"/>
    </source>
</evidence>
<evidence type="ECO:0000256" key="11">
    <source>
        <dbReference type="ARBA" id="ARBA00022824"/>
    </source>
</evidence>
<keyword evidence="23" id="KW-1185">Reference proteome</keyword>
<keyword evidence="13 20" id="KW-1133">Transmembrane helix</keyword>
<dbReference type="GO" id="GO:0006816">
    <property type="term" value="P:calcium ion transport"/>
    <property type="evidence" value="ECO:0007669"/>
    <property type="project" value="UniProtKB-KW"/>
</dbReference>
<reference evidence="22" key="1">
    <citation type="submission" date="2020-11" db="EMBL/GenBank/DDBJ databases">
        <authorList>
            <person name="Tran Van P."/>
        </authorList>
    </citation>
    <scope>NUCLEOTIDE SEQUENCE</scope>
</reference>
<keyword evidence="17 20" id="KW-0472">Membrane</keyword>
<protein>
    <recommendedName>
        <fullName evidence="21">Sodium/calcium exchanger membrane region domain-containing protein</fullName>
    </recommendedName>
</protein>
<keyword evidence="16" id="KW-0503">Monooxygenase</keyword>
<dbReference type="GO" id="GO:0008395">
    <property type="term" value="F:steroid hydroxylase activity"/>
    <property type="evidence" value="ECO:0007669"/>
    <property type="project" value="TreeGrafter"/>
</dbReference>
<feature type="domain" description="Sodium/calcium exchanger membrane region" evidence="21">
    <location>
        <begin position="238"/>
        <end position="307"/>
    </location>
</feature>
<dbReference type="OrthoDB" id="6428965at2759"/>
<feature type="binding site" description="axial binding residue" evidence="19">
    <location>
        <position position="725"/>
    </location>
    <ligand>
        <name>heme</name>
        <dbReference type="ChEBI" id="CHEBI:30413"/>
    </ligand>
    <ligandPart>
        <name>Fe</name>
        <dbReference type="ChEBI" id="CHEBI:18248"/>
    </ligandPart>
</feature>
<evidence type="ECO:0000256" key="20">
    <source>
        <dbReference type="SAM" id="Phobius"/>
    </source>
</evidence>
<dbReference type="InterPro" id="IPR002401">
    <property type="entry name" value="Cyt_P450_E_grp-I"/>
</dbReference>
<keyword evidence="8 19" id="KW-0349">Heme</keyword>
<proteinExistence type="inferred from homology"/>
<keyword evidence="10 19" id="KW-0479">Metal-binding</keyword>
<evidence type="ECO:0000256" key="5">
    <source>
        <dbReference type="ARBA" id="ARBA00010617"/>
    </source>
</evidence>
<comment type="function">
    <text evidence="18">Cytochromes P450 are a group of heme-thiolate monooxygenases. They oxidize a variety of structurally unrelated compounds, including steroids, fatty acids, and xenobiotics.</text>
</comment>
<evidence type="ECO:0000259" key="21">
    <source>
        <dbReference type="Pfam" id="PF01699"/>
    </source>
</evidence>
<feature type="transmembrane region" description="Helical" evidence="20">
    <location>
        <begin position="260"/>
        <end position="282"/>
    </location>
</feature>
<dbReference type="AlphaFoldDB" id="A0A7R9M1A5"/>
<evidence type="ECO:0000256" key="18">
    <source>
        <dbReference type="ARBA" id="ARBA00043906"/>
    </source>
</evidence>
<keyword evidence="7" id="KW-0813">Transport</keyword>
<evidence type="ECO:0000256" key="4">
    <source>
        <dbReference type="ARBA" id="ARBA00004406"/>
    </source>
</evidence>
<evidence type="ECO:0000256" key="1">
    <source>
        <dbReference type="ARBA" id="ARBA00001971"/>
    </source>
</evidence>
<dbReference type="GO" id="GO:0005506">
    <property type="term" value="F:iron ion binding"/>
    <property type="evidence" value="ECO:0007669"/>
    <property type="project" value="InterPro"/>
</dbReference>
<dbReference type="Gene3D" id="1.20.1420.30">
    <property type="entry name" value="NCX, central ion-binding region"/>
    <property type="match status" value="1"/>
</dbReference>
<organism evidence="22">
    <name type="scientific">Oppiella nova</name>
    <dbReference type="NCBI Taxonomy" id="334625"/>
    <lineage>
        <taxon>Eukaryota</taxon>
        <taxon>Metazoa</taxon>
        <taxon>Ecdysozoa</taxon>
        <taxon>Arthropoda</taxon>
        <taxon>Chelicerata</taxon>
        <taxon>Arachnida</taxon>
        <taxon>Acari</taxon>
        <taxon>Acariformes</taxon>
        <taxon>Sarcoptiformes</taxon>
        <taxon>Oribatida</taxon>
        <taxon>Brachypylina</taxon>
        <taxon>Oppioidea</taxon>
        <taxon>Oppiidae</taxon>
        <taxon>Oppiella</taxon>
    </lineage>
</organism>
<keyword evidence="7" id="KW-0109">Calcium transport</keyword>
<evidence type="ECO:0000313" key="23">
    <source>
        <dbReference type="Proteomes" id="UP000728032"/>
    </source>
</evidence>
<gene>
    <name evidence="22" type="ORF">ONB1V03_LOCUS8336</name>
</gene>
<dbReference type="GO" id="GO:0016705">
    <property type="term" value="F:oxidoreductase activity, acting on paired donors, with incorporation or reduction of molecular oxygen"/>
    <property type="evidence" value="ECO:0007669"/>
    <property type="project" value="InterPro"/>
</dbReference>
<comment type="subcellular location">
    <subcellularLocation>
        <location evidence="4">Endoplasmic reticulum membrane</location>
        <topology evidence="4">Peripheral membrane protein</topology>
    </subcellularLocation>
    <subcellularLocation>
        <location evidence="2">Membrane</location>
        <topology evidence="2">Multi-pass membrane protein</topology>
    </subcellularLocation>
    <subcellularLocation>
        <location evidence="3">Microsome membrane</location>
        <topology evidence="3">Peripheral membrane protein</topology>
    </subcellularLocation>
</comment>
<dbReference type="Pfam" id="PF00067">
    <property type="entry name" value="p450"/>
    <property type="match status" value="1"/>
</dbReference>
<dbReference type="CDD" id="cd11055">
    <property type="entry name" value="CYP3A-like"/>
    <property type="match status" value="1"/>
</dbReference>
<evidence type="ECO:0000256" key="19">
    <source>
        <dbReference type="PIRSR" id="PIRSR602401-1"/>
    </source>
</evidence>
<dbReference type="PRINTS" id="PR00385">
    <property type="entry name" value="P450"/>
</dbReference>
<name>A0A7R9M1A5_9ACAR</name>
<dbReference type="InterPro" id="IPR050705">
    <property type="entry name" value="Cytochrome_P450_3A"/>
</dbReference>
<comment type="similarity">
    <text evidence="5">Belongs to the cytochrome P450 family.</text>
</comment>
<feature type="transmembrane region" description="Helical" evidence="20">
    <location>
        <begin position="235"/>
        <end position="253"/>
    </location>
</feature>
<evidence type="ECO:0000256" key="13">
    <source>
        <dbReference type="ARBA" id="ARBA00022989"/>
    </source>
</evidence>
<feature type="transmembrane region" description="Helical" evidence="20">
    <location>
        <begin position="34"/>
        <end position="54"/>
    </location>
</feature>
<evidence type="ECO:0000256" key="7">
    <source>
        <dbReference type="ARBA" id="ARBA00022568"/>
    </source>
</evidence>
<accession>A0A7R9M1A5</accession>
<evidence type="ECO:0000256" key="14">
    <source>
        <dbReference type="ARBA" id="ARBA00023002"/>
    </source>
</evidence>
<evidence type="ECO:0000256" key="17">
    <source>
        <dbReference type="ARBA" id="ARBA00023136"/>
    </source>
</evidence>
<comment type="cofactor">
    <cofactor evidence="1 19">
        <name>heme</name>
        <dbReference type="ChEBI" id="CHEBI:30413"/>
    </cofactor>
</comment>
<dbReference type="FunFam" id="1.10.630.10:FF:000042">
    <property type="entry name" value="Cytochrome P450"/>
    <property type="match status" value="1"/>
</dbReference>
<dbReference type="GO" id="GO:0005789">
    <property type="term" value="C:endoplasmic reticulum membrane"/>
    <property type="evidence" value="ECO:0007669"/>
    <property type="project" value="UniProtKB-SubCell"/>
</dbReference>
<dbReference type="PRINTS" id="PR00463">
    <property type="entry name" value="EP450I"/>
</dbReference>
<dbReference type="InterPro" id="IPR044880">
    <property type="entry name" value="NCX_ion-bd_dom_sf"/>
</dbReference>
<dbReference type="Gene3D" id="1.10.630.10">
    <property type="entry name" value="Cytochrome P450"/>
    <property type="match status" value="1"/>
</dbReference>
<feature type="transmembrane region" description="Helical" evidence="20">
    <location>
        <begin position="9"/>
        <end position="28"/>
    </location>
</feature>
<evidence type="ECO:0000256" key="8">
    <source>
        <dbReference type="ARBA" id="ARBA00022617"/>
    </source>
</evidence>
<feature type="transmembrane region" description="Helical" evidence="20">
    <location>
        <begin position="204"/>
        <end position="223"/>
    </location>
</feature>
<evidence type="ECO:0000256" key="15">
    <source>
        <dbReference type="ARBA" id="ARBA00023004"/>
    </source>
</evidence>
<sequence length="777" mass="89288">MARPLCRDIVFYIVTTFIVWLTFLGGSIKMSHSIAFICIYLFYIITVVGSGIIYTKYLNKKKPDQSTDEPPTEMPGRVKKLVFSRTYFGQTSKTKRPSIKDMEDDNYEGVVLRRIKFRDIGVTSPQRRRTLSNIHQPFQNGGHRKSTVFSVSKSEQSDEYVGRQYRSNTISDVSFPSHSPVVGEKKHTLLLHQLSKIMSNDQNYVMEGIVLAVSFVVALVVFFTSETEKPPVYHWAFAYFGFIVSVSWIYALANEVVDLLTAVGIIFGLSHLLLGLTVLAWGNSVGDFISNISMARNGFPRMGVKSASVSYYTRFTKQWYEWEQELYRKNGKIFGIYEITKPVLFLSDPELIRDVLVKDFHIFNNRRDFRTGGDPLVDNMVSVVRDDQWKKIRSIMSPTFSTGKLKKMMPLIVECRNTMIGNLEKIAKSSKQADMKKLFGAYAMEVVIQVAFGTKVDALIDENNPIITNARKMFGKDFSPKILVAILAPKLARFLKISVFDLNITKFFKDFTLQIIEERKANKNTAKRVDFLQLMLDSMQNNNTFNDEEEVDDKNKEKYKEIQANEGMDKTLTNDELIAQCVLFFLAGYETSATTMALCLYNIAKHPEVQQKLYLESKRYYEEFKGVDYDVLHSLKYLDAVIQETQRLFPAAVFLERVPNQDYELRGTGITIKKDDIVHIPTYSIHRDPEHFVDPEVFRPERFLADNISHHPYAYLPFGAGPRNCIGMRLAQMEIKLALISVVHQFRFYPSEKPLEYFFTGGLIVPKAVDVRVERRA</sequence>
<dbReference type="PANTHER" id="PTHR24302:SF15">
    <property type="entry name" value="FATTY-ACID PEROXYGENASE"/>
    <property type="match status" value="1"/>
</dbReference>
<keyword evidence="11" id="KW-0256">Endoplasmic reticulum</keyword>
<keyword evidence="12" id="KW-0492">Microsome</keyword>
<dbReference type="GO" id="GO:0020037">
    <property type="term" value="F:heme binding"/>
    <property type="evidence" value="ECO:0007669"/>
    <property type="project" value="InterPro"/>
</dbReference>
<evidence type="ECO:0000256" key="6">
    <source>
        <dbReference type="ARBA" id="ARBA00022449"/>
    </source>
</evidence>
<dbReference type="InterPro" id="IPR001128">
    <property type="entry name" value="Cyt_P450"/>
</dbReference>
<evidence type="ECO:0000256" key="10">
    <source>
        <dbReference type="ARBA" id="ARBA00022723"/>
    </source>
</evidence>
<keyword evidence="6" id="KW-0050">Antiport</keyword>
<dbReference type="GO" id="GO:0015297">
    <property type="term" value="F:antiporter activity"/>
    <property type="evidence" value="ECO:0007669"/>
    <property type="project" value="UniProtKB-KW"/>
</dbReference>
<dbReference type="InterPro" id="IPR036396">
    <property type="entry name" value="Cyt_P450_sf"/>
</dbReference>
<keyword evidence="7" id="KW-0106">Calcium</keyword>
<keyword evidence="15 19" id="KW-0408">Iron</keyword>